<sequence>MFVIAGLFAYAVLLGGPVAWLLTRARWVTRFPQAALRSWHACALSLLASVAGALVVAAHNLWEGGLVWLFDADEPLVDKAYGAPWLVTTDIPQGASVLLFLGSVTLGALTLRCLLTHRREREYHRLTVDALGTSCSTRDPDVHVLPNASPAVFCIPGSKESARIVATTAALETLSEAELAAALEHERAHLAYRHHRAFLVADVLTAAFGWSGLTRGYAQQVRRLAEMAADDRAALKHGRRAVASALLEMCTVGTAPEASELPSMTGPDPAERIRRLIKAAPTQVRAATPALSLAMTALMPTLPLALVLAPAALLTGTAHMDC</sequence>
<organism evidence="9 10">
    <name type="scientific">Streptomyces olivaceiscleroticus</name>
    <dbReference type="NCBI Taxonomy" id="68245"/>
    <lineage>
        <taxon>Bacteria</taxon>
        <taxon>Bacillati</taxon>
        <taxon>Actinomycetota</taxon>
        <taxon>Actinomycetes</taxon>
        <taxon>Kitasatosporales</taxon>
        <taxon>Streptomycetaceae</taxon>
        <taxon>Streptomyces</taxon>
    </lineage>
</organism>
<comment type="similarity">
    <text evidence="6">Belongs to the peptidase M48 family.</text>
</comment>
<comment type="cofactor">
    <cofactor evidence="6">
        <name>Zn(2+)</name>
        <dbReference type="ChEBI" id="CHEBI:29105"/>
    </cofactor>
    <text evidence="6">Binds 1 zinc ion per subunit.</text>
</comment>
<feature type="transmembrane region" description="Helical" evidence="7">
    <location>
        <begin position="95"/>
        <end position="115"/>
    </location>
</feature>
<feature type="transmembrane region" description="Helical" evidence="7">
    <location>
        <begin position="39"/>
        <end position="62"/>
    </location>
</feature>
<name>A0ABN1AI34_9ACTN</name>
<gene>
    <name evidence="9" type="ORF">GCM10010361_46840</name>
</gene>
<dbReference type="Proteomes" id="UP001500909">
    <property type="component" value="Unassembled WGS sequence"/>
</dbReference>
<evidence type="ECO:0000256" key="4">
    <source>
        <dbReference type="ARBA" id="ARBA00022833"/>
    </source>
</evidence>
<dbReference type="CDD" id="cd07326">
    <property type="entry name" value="M56_BlaR1_MecR1_like"/>
    <property type="match status" value="1"/>
</dbReference>
<evidence type="ECO:0000313" key="9">
    <source>
        <dbReference type="EMBL" id="GAA0476987.1"/>
    </source>
</evidence>
<evidence type="ECO:0000256" key="5">
    <source>
        <dbReference type="ARBA" id="ARBA00023049"/>
    </source>
</evidence>
<feature type="transmembrane region" description="Helical" evidence="7">
    <location>
        <begin position="6"/>
        <end position="27"/>
    </location>
</feature>
<keyword evidence="10" id="KW-1185">Reference proteome</keyword>
<dbReference type="Gene3D" id="3.30.2010.10">
    <property type="entry name" value="Metalloproteases ('zincins'), catalytic domain"/>
    <property type="match status" value="1"/>
</dbReference>
<evidence type="ECO:0000313" key="10">
    <source>
        <dbReference type="Proteomes" id="UP001500909"/>
    </source>
</evidence>
<evidence type="ECO:0000259" key="8">
    <source>
        <dbReference type="Pfam" id="PF01435"/>
    </source>
</evidence>
<evidence type="ECO:0000256" key="7">
    <source>
        <dbReference type="SAM" id="Phobius"/>
    </source>
</evidence>
<keyword evidence="3 6" id="KW-0378">Hydrolase</keyword>
<keyword evidence="7" id="KW-0472">Membrane</keyword>
<evidence type="ECO:0000256" key="1">
    <source>
        <dbReference type="ARBA" id="ARBA00022670"/>
    </source>
</evidence>
<evidence type="ECO:0000256" key="6">
    <source>
        <dbReference type="RuleBase" id="RU003983"/>
    </source>
</evidence>
<protein>
    <submittedName>
        <fullName evidence="9">M56 family metallopeptidase</fullName>
    </submittedName>
</protein>
<dbReference type="PANTHER" id="PTHR34978">
    <property type="entry name" value="POSSIBLE SENSOR-TRANSDUCER PROTEIN BLAR"/>
    <property type="match status" value="1"/>
</dbReference>
<dbReference type="Pfam" id="PF01435">
    <property type="entry name" value="Peptidase_M48"/>
    <property type="match status" value="1"/>
</dbReference>
<keyword evidence="7" id="KW-1133">Transmembrane helix</keyword>
<keyword evidence="7" id="KW-0812">Transmembrane</keyword>
<proteinExistence type="inferred from homology"/>
<dbReference type="RefSeq" id="WP_346097113.1">
    <property type="nucleotide sequence ID" value="NZ_BAAABY010000033.1"/>
</dbReference>
<keyword evidence="2" id="KW-0479">Metal-binding</keyword>
<reference evidence="9 10" key="1">
    <citation type="journal article" date="2019" name="Int. J. Syst. Evol. Microbiol.">
        <title>The Global Catalogue of Microorganisms (GCM) 10K type strain sequencing project: providing services to taxonomists for standard genome sequencing and annotation.</title>
        <authorList>
            <consortium name="The Broad Institute Genomics Platform"/>
            <consortium name="The Broad Institute Genome Sequencing Center for Infectious Disease"/>
            <person name="Wu L."/>
            <person name="Ma J."/>
        </authorList>
    </citation>
    <scope>NUCLEOTIDE SEQUENCE [LARGE SCALE GENOMIC DNA]</scope>
    <source>
        <strain evidence="9 10">JCM 4805</strain>
    </source>
</reference>
<dbReference type="InterPro" id="IPR052173">
    <property type="entry name" value="Beta-lactam_resp_regulator"/>
</dbReference>
<accession>A0ABN1AI34</accession>
<feature type="domain" description="Peptidase M48" evidence="8">
    <location>
        <begin position="153"/>
        <end position="276"/>
    </location>
</feature>
<keyword evidence="4 6" id="KW-0862">Zinc</keyword>
<dbReference type="InterPro" id="IPR001915">
    <property type="entry name" value="Peptidase_M48"/>
</dbReference>
<dbReference type="EMBL" id="BAAABY010000033">
    <property type="protein sequence ID" value="GAA0476987.1"/>
    <property type="molecule type" value="Genomic_DNA"/>
</dbReference>
<evidence type="ECO:0000256" key="3">
    <source>
        <dbReference type="ARBA" id="ARBA00022801"/>
    </source>
</evidence>
<dbReference type="PANTHER" id="PTHR34978:SF3">
    <property type="entry name" value="SLR0241 PROTEIN"/>
    <property type="match status" value="1"/>
</dbReference>
<keyword evidence="5 6" id="KW-0482">Metalloprotease</keyword>
<comment type="caution">
    <text evidence="9">The sequence shown here is derived from an EMBL/GenBank/DDBJ whole genome shotgun (WGS) entry which is preliminary data.</text>
</comment>
<evidence type="ECO:0000256" key="2">
    <source>
        <dbReference type="ARBA" id="ARBA00022723"/>
    </source>
</evidence>
<keyword evidence="1 6" id="KW-0645">Protease</keyword>